<feature type="non-terminal residue" evidence="1">
    <location>
        <position position="60"/>
    </location>
</feature>
<reference evidence="1" key="1">
    <citation type="submission" date="2021-06" db="EMBL/GenBank/DDBJ databases">
        <authorList>
            <person name="Kallberg Y."/>
            <person name="Tangrot J."/>
            <person name="Rosling A."/>
        </authorList>
    </citation>
    <scope>NUCLEOTIDE SEQUENCE</scope>
    <source>
        <strain evidence="1">MA461A</strain>
    </source>
</reference>
<name>A0ACA9RFN1_9GLOM</name>
<keyword evidence="2" id="KW-1185">Reference proteome</keyword>
<sequence>IYVFIESTFTVLLPKNGGMWLGTTTERTTYIDLTVTYSLSGTVTPPDTTINGQSTVGNST</sequence>
<protein>
    <submittedName>
        <fullName evidence="1">1222_t:CDS:1</fullName>
    </submittedName>
</protein>
<comment type="caution">
    <text evidence="1">The sequence shown here is derived from an EMBL/GenBank/DDBJ whole genome shotgun (WGS) entry which is preliminary data.</text>
</comment>
<feature type="non-terminal residue" evidence="1">
    <location>
        <position position="1"/>
    </location>
</feature>
<proteinExistence type="predicted"/>
<evidence type="ECO:0000313" key="1">
    <source>
        <dbReference type="EMBL" id="CAG8792191.1"/>
    </source>
</evidence>
<accession>A0ACA9RFN1</accession>
<dbReference type="Proteomes" id="UP000789920">
    <property type="component" value="Unassembled WGS sequence"/>
</dbReference>
<evidence type="ECO:0000313" key="2">
    <source>
        <dbReference type="Proteomes" id="UP000789920"/>
    </source>
</evidence>
<gene>
    <name evidence="1" type="ORF">RPERSI_LOCUS19356</name>
</gene>
<organism evidence="1 2">
    <name type="scientific">Racocetra persica</name>
    <dbReference type="NCBI Taxonomy" id="160502"/>
    <lineage>
        <taxon>Eukaryota</taxon>
        <taxon>Fungi</taxon>
        <taxon>Fungi incertae sedis</taxon>
        <taxon>Mucoromycota</taxon>
        <taxon>Glomeromycotina</taxon>
        <taxon>Glomeromycetes</taxon>
        <taxon>Diversisporales</taxon>
        <taxon>Gigasporaceae</taxon>
        <taxon>Racocetra</taxon>
    </lineage>
</organism>
<dbReference type="EMBL" id="CAJVQC010052903">
    <property type="protein sequence ID" value="CAG8792191.1"/>
    <property type="molecule type" value="Genomic_DNA"/>
</dbReference>